<dbReference type="AlphaFoldDB" id="I0YQ12"/>
<gene>
    <name evidence="1" type="ORF">COCSUDRAFT_33984</name>
</gene>
<name>I0YQ12_COCSC</name>
<protein>
    <submittedName>
        <fullName evidence="1">Uncharacterized protein</fullName>
    </submittedName>
</protein>
<dbReference type="GeneID" id="17038457"/>
<proteinExistence type="predicted"/>
<dbReference type="KEGG" id="csl:COCSUDRAFT_33984"/>
<evidence type="ECO:0000313" key="1">
    <source>
        <dbReference type="EMBL" id="EIE20481.1"/>
    </source>
</evidence>
<organism evidence="1 2">
    <name type="scientific">Coccomyxa subellipsoidea (strain C-169)</name>
    <name type="common">Green microalga</name>
    <dbReference type="NCBI Taxonomy" id="574566"/>
    <lineage>
        <taxon>Eukaryota</taxon>
        <taxon>Viridiplantae</taxon>
        <taxon>Chlorophyta</taxon>
        <taxon>core chlorophytes</taxon>
        <taxon>Trebouxiophyceae</taxon>
        <taxon>Trebouxiophyceae incertae sedis</taxon>
        <taxon>Coccomyxaceae</taxon>
        <taxon>Coccomyxa</taxon>
        <taxon>Coccomyxa subellipsoidea</taxon>
    </lineage>
</organism>
<dbReference type="PROSITE" id="PS51257">
    <property type="entry name" value="PROKAR_LIPOPROTEIN"/>
    <property type="match status" value="1"/>
</dbReference>
<keyword evidence="2" id="KW-1185">Reference proteome</keyword>
<sequence>MLRGTLFMGSQEQLGLISFSCLMLGCLKYSTSIWTGMQQQRGIQFKSLGANLKFSCR</sequence>
<reference evidence="1 2" key="1">
    <citation type="journal article" date="2012" name="Genome Biol.">
        <title>The genome of the polar eukaryotic microalga coccomyxa subellipsoidea reveals traits of cold adaptation.</title>
        <authorList>
            <person name="Blanc G."/>
            <person name="Agarkova I."/>
            <person name="Grimwood J."/>
            <person name="Kuo A."/>
            <person name="Brueggeman A."/>
            <person name="Dunigan D."/>
            <person name="Gurnon J."/>
            <person name="Ladunga I."/>
            <person name="Lindquist E."/>
            <person name="Lucas S."/>
            <person name="Pangilinan J."/>
            <person name="Proschold T."/>
            <person name="Salamov A."/>
            <person name="Schmutz J."/>
            <person name="Weeks D."/>
            <person name="Yamada T."/>
            <person name="Claverie J.M."/>
            <person name="Grigoriev I."/>
            <person name="Van Etten J."/>
            <person name="Lomsadze A."/>
            <person name="Borodovsky M."/>
        </authorList>
    </citation>
    <scope>NUCLEOTIDE SEQUENCE [LARGE SCALE GENOMIC DNA]</scope>
    <source>
        <strain evidence="1 2">C-169</strain>
    </source>
</reference>
<dbReference type="RefSeq" id="XP_005645025.1">
    <property type="nucleotide sequence ID" value="XM_005644968.1"/>
</dbReference>
<evidence type="ECO:0000313" key="2">
    <source>
        <dbReference type="Proteomes" id="UP000007264"/>
    </source>
</evidence>
<dbReference type="Proteomes" id="UP000007264">
    <property type="component" value="Unassembled WGS sequence"/>
</dbReference>
<comment type="caution">
    <text evidence="1">The sequence shown here is derived from an EMBL/GenBank/DDBJ whole genome shotgun (WGS) entry which is preliminary data.</text>
</comment>
<dbReference type="EMBL" id="AGSI01000015">
    <property type="protein sequence ID" value="EIE20481.1"/>
    <property type="molecule type" value="Genomic_DNA"/>
</dbReference>
<accession>I0YQ12</accession>